<evidence type="ECO:0000313" key="7">
    <source>
        <dbReference type="Proteomes" id="UP001168167"/>
    </source>
</evidence>
<keyword evidence="1" id="KW-0004">4Fe-4S</keyword>
<organism evidence="6 7">
    <name type="scientific">Candidatus Doriopsillibacter californiensis</name>
    <dbReference type="NCBI Taxonomy" id="2970740"/>
    <lineage>
        <taxon>Bacteria</taxon>
        <taxon>Pseudomonadati</taxon>
        <taxon>Pseudomonadota</taxon>
        <taxon>Gammaproteobacteria</taxon>
        <taxon>Candidatus Tethybacterales</taxon>
        <taxon>Candidatus Persebacteraceae</taxon>
        <taxon>Candidatus Doriopsillibacter</taxon>
    </lineage>
</organism>
<evidence type="ECO:0000259" key="5">
    <source>
        <dbReference type="PROSITE" id="PS51379"/>
    </source>
</evidence>
<dbReference type="EMBL" id="JANQAO010000004">
    <property type="protein sequence ID" value="MDM5148111.1"/>
    <property type="molecule type" value="Genomic_DNA"/>
</dbReference>
<proteinExistence type="predicted"/>
<evidence type="ECO:0000313" key="6">
    <source>
        <dbReference type="EMBL" id="MDM5148111.1"/>
    </source>
</evidence>
<feature type="domain" description="4Fe-4S ferredoxin-type" evidence="5">
    <location>
        <begin position="352"/>
        <end position="381"/>
    </location>
</feature>
<dbReference type="InterPro" id="IPR017896">
    <property type="entry name" value="4Fe4S_Fe-S-bd"/>
</dbReference>
<dbReference type="InterPro" id="IPR017900">
    <property type="entry name" value="4Fe4S_Fe_S_CS"/>
</dbReference>
<dbReference type="PANTHER" id="PTHR43034:SF2">
    <property type="entry name" value="ION-TRANSLOCATING OXIDOREDUCTASE COMPLEX SUBUNIT C"/>
    <property type="match status" value="1"/>
</dbReference>
<reference evidence="6" key="2">
    <citation type="journal article" date="2023" name="Microbiome">
        <title>Synthase-selected sorting approach identifies a beta-lactone synthase in a nudibranch symbiotic bacterium.</title>
        <authorList>
            <person name="Dzunkova M."/>
            <person name="La Clair J.J."/>
            <person name="Tyml T."/>
            <person name="Doud D."/>
            <person name="Schulz F."/>
            <person name="Piquer-Esteban S."/>
            <person name="Porcel Sanchis D."/>
            <person name="Osborn A."/>
            <person name="Robinson D."/>
            <person name="Louie K.B."/>
            <person name="Bowen B.P."/>
            <person name="Bowers R.M."/>
            <person name="Lee J."/>
            <person name="Arnau V."/>
            <person name="Diaz-Villanueva W."/>
            <person name="Stepanauskas R."/>
            <person name="Gosliner T."/>
            <person name="Date S.V."/>
            <person name="Northen T.R."/>
            <person name="Cheng J.F."/>
            <person name="Burkart M.D."/>
            <person name="Woyke T."/>
        </authorList>
    </citation>
    <scope>NUCLEOTIDE SEQUENCE</scope>
    <source>
        <strain evidence="6">Df01</strain>
    </source>
</reference>
<dbReference type="Pfam" id="PF01512">
    <property type="entry name" value="Complex1_51K"/>
    <property type="match status" value="1"/>
</dbReference>
<evidence type="ECO:0000256" key="3">
    <source>
        <dbReference type="ARBA" id="ARBA00023004"/>
    </source>
</evidence>
<dbReference type="SUPFAM" id="SSF142019">
    <property type="entry name" value="Nqo1 FMN-binding domain-like"/>
    <property type="match status" value="1"/>
</dbReference>
<evidence type="ECO:0000256" key="4">
    <source>
        <dbReference type="ARBA" id="ARBA00023014"/>
    </source>
</evidence>
<sequence length="447" mass="48424">MNTINNADNILELPLPPLLAVPLPTNRPRLEIEIGDVVCAGQTIAVSDAGADVLSPVTGIVGVPVIRRLASPIHETALCLPLTTENVRKLPPAVVVLSPDIQVTLKKAGVVGLGGGAFPAWRKYRPQIKQLIINAVESDTHICCDRALLAVHRQTLAVTVARIAYALSVPAAIIALRHDAPDISPVEGVNICRIPTGYALGNERLLVRHLLDTVIPSHETLADHGIMCFNIGTALAIDDALTNSKPMLGRVLTVRRPDGDVINLRVPFGVSIRDVATFANVRTAMAHIGGRDARAAMPADAVIHAKTNIINFCQTAQDTPLPCIRCGDCLPVCPENLSPLHLYADWRDGDFARMEKRQLDACLLCRRCDDVCPSNISLTNAFATAQHHVAVAREKNVQTKQWQTRYERHQQRLDVPRQFAGVNAAARAAQAMNRVAKAKRATATTHK</sequence>
<dbReference type="InterPro" id="IPR010208">
    <property type="entry name" value="Ion_transpt_RnfC/RsxC"/>
</dbReference>
<keyword evidence="2" id="KW-0479">Metal-binding</keyword>
<dbReference type="Gene3D" id="3.30.70.20">
    <property type="match status" value="1"/>
</dbReference>
<keyword evidence="4" id="KW-0411">Iron-sulfur</keyword>
<keyword evidence="3" id="KW-0408">Iron</keyword>
<comment type="caution">
    <text evidence="6">The sequence shown here is derived from an EMBL/GenBank/DDBJ whole genome shotgun (WGS) entry which is preliminary data.</text>
</comment>
<dbReference type="PANTHER" id="PTHR43034">
    <property type="entry name" value="ION-TRANSLOCATING OXIDOREDUCTASE COMPLEX SUBUNIT C"/>
    <property type="match status" value="1"/>
</dbReference>
<gene>
    <name evidence="6" type="ORF">NQX30_07015</name>
</gene>
<protein>
    <submittedName>
        <fullName evidence="6">4Fe-4S dicluster domain-containing protein</fullName>
    </submittedName>
</protein>
<dbReference type="Gene3D" id="3.40.50.11540">
    <property type="entry name" value="NADH-ubiquinone oxidoreductase 51kDa subunit"/>
    <property type="match status" value="1"/>
</dbReference>
<dbReference type="Proteomes" id="UP001168167">
    <property type="component" value="Unassembled WGS sequence"/>
</dbReference>
<name>A0ABT7QN92_9GAMM</name>
<evidence type="ECO:0000256" key="1">
    <source>
        <dbReference type="ARBA" id="ARBA00022485"/>
    </source>
</evidence>
<dbReference type="Pfam" id="PF13183">
    <property type="entry name" value="Fer4_8"/>
    <property type="match status" value="1"/>
</dbReference>
<feature type="domain" description="4Fe-4S ferredoxin-type" evidence="5">
    <location>
        <begin position="313"/>
        <end position="343"/>
    </location>
</feature>
<dbReference type="InterPro" id="IPR037225">
    <property type="entry name" value="Nuo51_FMN-bd_sf"/>
</dbReference>
<dbReference type="PROSITE" id="PS51379">
    <property type="entry name" value="4FE4S_FER_2"/>
    <property type="match status" value="2"/>
</dbReference>
<dbReference type="InterPro" id="IPR011538">
    <property type="entry name" value="Nuo51_FMN-bd"/>
</dbReference>
<accession>A0ABT7QN92</accession>
<dbReference type="SUPFAM" id="SSF46548">
    <property type="entry name" value="alpha-helical ferredoxin"/>
    <property type="match status" value="1"/>
</dbReference>
<reference evidence="6" key="1">
    <citation type="submission" date="2022-08" db="EMBL/GenBank/DDBJ databases">
        <authorList>
            <person name="Dzunkova M."/>
            <person name="La Clair J."/>
            <person name="Tyml T."/>
            <person name="Doud D."/>
            <person name="Schulz F."/>
            <person name="Piquer S."/>
            <person name="Porcel Sanchis D."/>
            <person name="Osborn A."/>
            <person name="Robinson D."/>
            <person name="Louie K.B."/>
            <person name="Bowen B.P."/>
            <person name="Bowers R."/>
            <person name="Lee J."/>
            <person name="Arnau Llombart V."/>
            <person name="Diaz Villanueva W."/>
            <person name="Gosliner T."/>
            <person name="Northen T."/>
            <person name="Cheng J.-F."/>
            <person name="Burkart M.D."/>
            <person name="Woyke T."/>
        </authorList>
    </citation>
    <scope>NUCLEOTIDE SEQUENCE</scope>
    <source>
        <strain evidence="6">Df01</strain>
    </source>
</reference>
<keyword evidence="7" id="KW-1185">Reference proteome</keyword>
<evidence type="ECO:0000256" key="2">
    <source>
        <dbReference type="ARBA" id="ARBA00022723"/>
    </source>
</evidence>
<dbReference type="PROSITE" id="PS00198">
    <property type="entry name" value="4FE4S_FER_1"/>
    <property type="match status" value="2"/>
</dbReference>